<dbReference type="PANTHER" id="PTHR10996:SF277">
    <property type="entry name" value="GLYOXYLATE REDUCTASE_HYDROXYPYRUVATE REDUCTASE"/>
    <property type="match status" value="1"/>
</dbReference>
<keyword evidence="4" id="KW-1185">Reference proteome</keyword>
<evidence type="ECO:0000259" key="2">
    <source>
        <dbReference type="Pfam" id="PF02826"/>
    </source>
</evidence>
<protein>
    <recommendedName>
        <fullName evidence="2">D-isomer specific 2-hydroxyacid dehydrogenase NAD-binding domain-containing protein</fullName>
    </recommendedName>
</protein>
<dbReference type="OrthoDB" id="1621027at2759"/>
<proteinExistence type="predicted"/>
<dbReference type="PROSITE" id="PS00065">
    <property type="entry name" value="D_2_HYDROXYACID_DH_1"/>
    <property type="match status" value="1"/>
</dbReference>
<gene>
    <name evidence="3" type="ORF">GPUH_LOCUS3972</name>
</gene>
<organism evidence="3 4">
    <name type="scientific">Gongylonema pulchrum</name>
    <dbReference type="NCBI Taxonomy" id="637853"/>
    <lineage>
        <taxon>Eukaryota</taxon>
        <taxon>Metazoa</taxon>
        <taxon>Ecdysozoa</taxon>
        <taxon>Nematoda</taxon>
        <taxon>Chromadorea</taxon>
        <taxon>Rhabditida</taxon>
        <taxon>Spirurina</taxon>
        <taxon>Spiruromorpha</taxon>
        <taxon>Spiruroidea</taxon>
        <taxon>Gongylonematidae</taxon>
        <taxon>Gongylonema</taxon>
    </lineage>
</organism>
<dbReference type="Pfam" id="PF02826">
    <property type="entry name" value="2-Hacid_dh_C"/>
    <property type="match status" value="1"/>
</dbReference>
<dbReference type="GO" id="GO:0051287">
    <property type="term" value="F:NAD binding"/>
    <property type="evidence" value="ECO:0007669"/>
    <property type="project" value="InterPro"/>
</dbReference>
<dbReference type="PANTHER" id="PTHR10996">
    <property type="entry name" value="2-HYDROXYACID DEHYDROGENASE-RELATED"/>
    <property type="match status" value="1"/>
</dbReference>
<keyword evidence="1" id="KW-0560">Oxidoreductase</keyword>
<dbReference type="SUPFAM" id="SSF51735">
    <property type="entry name" value="NAD(P)-binding Rossmann-fold domains"/>
    <property type="match status" value="1"/>
</dbReference>
<dbReference type="GO" id="GO:0030267">
    <property type="term" value="F:glyoxylate reductase (NADPH) activity"/>
    <property type="evidence" value="ECO:0007669"/>
    <property type="project" value="TreeGrafter"/>
</dbReference>
<sequence>MTEVTAETTVALLLATARRLPEAVNEAKTGKWGAWSLYYMCGVGVHQSTVGIVGMGRIGVSVAEKLKAFKPARMLYHNRKPNNESIVRYFPTNSYRVA</sequence>
<evidence type="ECO:0000313" key="4">
    <source>
        <dbReference type="Proteomes" id="UP000271098"/>
    </source>
</evidence>
<dbReference type="InterPro" id="IPR050223">
    <property type="entry name" value="D-isomer_2-hydroxyacid_DH"/>
</dbReference>
<name>A0A3P6RI57_9BILA</name>
<dbReference type="AlphaFoldDB" id="A0A3P6RI57"/>
<dbReference type="InterPro" id="IPR006140">
    <property type="entry name" value="D-isomer_DH_NAD-bd"/>
</dbReference>
<dbReference type="GO" id="GO:0005829">
    <property type="term" value="C:cytosol"/>
    <property type="evidence" value="ECO:0007669"/>
    <property type="project" value="TreeGrafter"/>
</dbReference>
<dbReference type="EMBL" id="UYRT01007152">
    <property type="protein sequence ID" value="VDK41738.1"/>
    <property type="molecule type" value="Genomic_DNA"/>
</dbReference>
<dbReference type="InterPro" id="IPR036291">
    <property type="entry name" value="NAD(P)-bd_dom_sf"/>
</dbReference>
<dbReference type="GO" id="GO:0008465">
    <property type="term" value="F:hydroxypyruvate reductase (NADH) activity"/>
    <property type="evidence" value="ECO:0007669"/>
    <property type="project" value="TreeGrafter"/>
</dbReference>
<feature type="domain" description="D-isomer specific 2-hydroxyacid dehydrogenase NAD-binding" evidence="2">
    <location>
        <begin position="10"/>
        <end position="85"/>
    </location>
</feature>
<accession>A0A3P6RI57</accession>
<evidence type="ECO:0000313" key="3">
    <source>
        <dbReference type="EMBL" id="VDK41738.1"/>
    </source>
</evidence>
<dbReference type="Proteomes" id="UP000271098">
    <property type="component" value="Unassembled WGS sequence"/>
</dbReference>
<dbReference type="Gene3D" id="3.40.50.720">
    <property type="entry name" value="NAD(P)-binding Rossmann-like Domain"/>
    <property type="match status" value="1"/>
</dbReference>
<evidence type="ECO:0000256" key="1">
    <source>
        <dbReference type="ARBA" id="ARBA00023002"/>
    </source>
</evidence>
<dbReference type="InterPro" id="IPR029752">
    <property type="entry name" value="D-isomer_DH_CS1"/>
</dbReference>
<reference evidence="3 4" key="1">
    <citation type="submission" date="2018-11" db="EMBL/GenBank/DDBJ databases">
        <authorList>
            <consortium name="Pathogen Informatics"/>
        </authorList>
    </citation>
    <scope>NUCLEOTIDE SEQUENCE [LARGE SCALE GENOMIC DNA]</scope>
</reference>